<dbReference type="SUPFAM" id="SSF53335">
    <property type="entry name" value="S-adenosyl-L-methionine-dependent methyltransferases"/>
    <property type="match status" value="1"/>
</dbReference>
<evidence type="ECO:0000256" key="1">
    <source>
        <dbReference type="ARBA" id="ARBA00006739"/>
    </source>
</evidence>
<evidence type="ECO:0000256" key="2">
    <source>
        <dbReference type="ARBA" id="ARBA00022676"/>
    </source>
</evidence>
<evidence type="ECO:0000313" key="6">
    <source>
        <dbReference type="Proteomes" id="UP001017257"/>
    </source>
</evidence>
<dbReference type="EC" id="2.4.-.-" evidence="5"/>
<keyword evidence="4" id="KW-0175">Coiled coil</keyword>
<dbReference type="GO" id="GO:0016757">
    <property type="term" value="F:glycosyltransferase activity"/>
    <property type="evidence" value="ECO:0007669"/>
    <property type="project" value="UniProtKB-KW"/>
</dbReference>
<proteinExistence type="inferred from homology"/>
<dbReference type="PANTHER" id="PTHR43179:SF12">
    <property type="entry name" value="GALACTOFURANOSYLTRANSFERASE GLFT2"/>
    <property type="match status" value="1"/>
</dbReference>
<dbReference type="Gene3D" id="3.90.550.10">
    <property type="entry name" value="Spore Coat Polysaccharide Biosynthesis Protein SpsA, Chain A"/>
    <property type="match status" value="1"/>
</dbReference>
<keyword evidence="2 5" id="KW-0328">Glycosyltransferase</keyword>
<comment type="similarity">
    <text evidence="1">Belongs to the glycosyltransferase 2 family.</text>
</comment>
<evidence type="ECO:0000256" key="4">
    <source>
        <dbReference type="SAM" id="Coils"/>
    </source>
</evidence>
<name>A0ABY5RN24_9HYPH</name>
<dbReference type="SUPFAM" id="SSF53448">
    <property type="entry name" value="Nucleotide-diphospho-sugar transferases"/>
    <property type="match status" value="1"/>
</dbReference>
<keyword evidence="6" id="KW-1185">Reference proteome</keyword>
<dbReference type="Proteomes" id="UP001017257">
    <property type="component" value="Chromosome"/>
</dbReference>
<protein>
    <submittedName>
        <fullName evidence="5">Glycosyltransferase</fullName>
        <ecNumber evidence="5">2.4.-.-</ecNumber>
    </submittedName>
</protein>
<dbReference type="Gene3D" id="3.40.50.2000">
    <property type="entry name" value="Glycogen Phosphorylase B"/>
    <property type="match status" value="2"/>
</dbReference>
<dbReference type="InterPro" id="IPR029044">
    <property type="entry name" value="Nucleotide-diphossugar_trans"/>
</dbReference>
<evidence type="ECO:0000256" key="3">
    <source>
        <dbReference type="ARBA" id="ARBA00022679"/>
    </source>
</evidence>
<keyword evidence="3 5" id="KW-0808">Transferase</keyword>
<gene>
    <name evidence="5" type="ORF">HPT29_017790</name>
</gene>
<sequence>MKHSHEQMNSLKLTIPTKYGRVSYSQDDLVCESLKLYGEWAEVQVRLFQELLQPGDVVLEFGVRVGTSTLALARSVATEGTVHAYEFAGAALDALSSTVVENGTANVVVNELDERFRRSFAPSLPVATDVAPTNTIGHTAIDNVALIKLDVTRVDSRLLADLYQLISQHKPLIFVSFESLEEAYSAFSEIQRPTYRAYFVATHAFNRDNVSKAADNIFGSSMDCGMLFCPSDFVFEDANSATGAIKVLALESFEDLATAFLSVPRHGDRTPFDRAPKIWRDELARLRFQVAEANVRFDEASSGLAHAGTALTTNADLRSRLKKSDAKLKAYKKKLKAHEALIHDLYNSTSWKFARPVRAARKAVAALRLRTTGLFHRQAATEVSLPASKPKNAAHRQEQSITYLDQEVNGITEDTDNTPRKVEVPAPPSREAWERLAREFERRSPQTPTLDIVVPVYGQARETLNCLFHVLNAPQRTAYDLVVIDDCGPDPELSLELEKLASRGLISLLKNEVNLGFVASVNRGMALHSDRDVLLLNSDTAVYGNWLDRIVEFAGSNAKIGTVTPLSNNATICSYPKFVSDNDDMLELDDATLDQIAARVNAGKSVEIPTAVGFCMYISRACLDEVGLFDVANFGRGYGEENDFCRRAVKKGWSNVLVGNVFVRHYGGVSFKESKRALVQEAEKRMQALHPEYFPTVREFIRNDPVLEIRENLDFERLRRHSQAKGPAMLFITLGRGGGTERHVQEMQQALRTEGVSVFTLRSDPRQPGSLRFDNQDLRDVPNLPNLSTPYDPKTLIRIIDRLNIKHIHVQHLADAGDGAEHMIREAAHRAGILYDVTVHDYMYVCPRITLTSHSGVYCGEPEAAMCNVCISTLPSIAGDVTIEKWRANFRVFLAEARSVFVPSDDAANRMSRYFPHVVFTVRPHFTALKPRPPRPIPNRRERHIAIIGAIGPQKGSGLLVECARYALKHQIPIRFIIVGYASADQELRGLPNVTITGRYDESELQNVLDEQAPDIVWLPSVLPETFSYTLSAALEAGIFPVVFDLGAPAERLRALRWGGIMPTEYMLSVPDILSFLTSVEIKGPPKDIATAANVTYGSVLQEYYKLDVAG</sequence>
<reference evidence="5" key="1">
    <citation type="submission" date="2022-08" db="EMBL/GenBank/DDBJ databases">
        <title>Microvirga terrae sp. nov., isolated from soil.</title>
        <authorList>
            <person name="Kim K.H."/>
            <person name="Seo Y.L."/>
            <person name="Kim J.M."/>
            <person name="Lee J.K."/>
            <person name="Han D.M."/>
            <person name="Jeon C.O."/>
        </authorList>
    </citation>
    <scope>NUCLEOTIDE SEQUENCE</scope>
    <source>
        <strain evidence="5">R24</strain>
    </source>
</reference>
<dbReference type="SUPFAM" id="SSF53756">
    <property type="entry name" value="UDP-Glycosyltransferase/glycogen phosphorylase"/>
    <property type="match status" value="1"/>
</dbReference>
<dbReference type="Gene3D" id="3.40.50.150">
    <property type="entry name" value="Vaccinia Virus protein VP39"/>
    <property type="match status" value="1"/>
</dbReference>
<evidence type="ECO:0000313" key="5">
    <source>
        <dbReference type="EMBL" id="UVF18353.1"/>
    </source>
</evidence>
<dbReference type="InterPro" id="IPR029063">
    <property type="entry name" value="SAM-dependent_MTases_sf"/>
</dbReference>
<dbReference type="Pfam" id="PF13641">
    <property type="entry name" value="Glyco_tranf_2_3"/>
    <property type="match status" value="1"/>
</dbReference>
<dbReference type="RefSeq" id="WP_259060142.1">
    <property type="nucleotide sequence ID" value="NZ_CP102845.1"/>
</dbReference>
<dbReference type="EMBL" id="CP102845">
    <property type="protein sequence ID" value="UVF18353.1"/>
    <property type="molecule type" value="Genomic_DNA"/>
</dbReference>
<accession>A0ABY5RN24</accession>
<feature type="coiled-coil region" evidence="4">
    <location>
        <begin position="314"/>
        <end position="348"/>
    </location>
</feature>
<dbReference type="Pfam" id="PF13692">
    <property type="entry name" value="Glyco_trans_1_4"/>
    <property type="match status" value="1"/>
</dbReference>
<organism evidence="5 6">
    <name type="scientific">Microvirga terrae</name>
    <dbReference type="NCBI Taxonomy" id="2740529"/>
    <lineage>
        <taxon>Bacteria</taxon>
        <taxon>Pseudomonadati</taxon>
        <taxon>Pseudomonadota</taxon>
        <taxon>Alphaproteobacteria</taxon>
        <taxon>Hyphomicrobiales</taxon>
        <taxon>Methylobacteriaceae</taxon>
        <taxon>Microvirga</taxon>
    </lineage>
</organism>
<dbReference type="PANTHER" id="PTHR43179">
    <property type="entry name" value="RHAMNOSYLTRANSFERASE WBBL"/>
    <property type="match status" value="1"/>
</dbReference>